<comment type="caution">
    <text evidence="3">The sequence shown here is derived from an EMBL/GenBank/DDBJ whole genome shotgun (WGS) entry which is preliminary data.</text>
</comment>
<reference evidence="4" key="1">
    <citation type="submission" date="2017-09" db="EMBL/GenBank/DDBJ databases">
        <title>Depth-based differentiation of microbial function through sediment-hosted aquifers and enrichment of novel symbionts in the deep terrestrial subsurface.</title>
        <authorList>
            <person name="Probst A.J."/>
            <person name="Ladd B."/>
            <person name="Jarett J.K."/>
            <person name="Geller-Mcgrath D.E."/>
            <person name="Sieber C.M.K."/>
            <person name="Emerson J.B."/>
            <person name="Anantharaman K."/>
            <person name="Thomas B.C."/>
            <person name="Malmstrom R."/>
            <person name="Stieglmeier M."/>
            <person name="Klingl A."/>
            <person name="Woyke T."/>
            <person name="Ryan C.M."/>
            <person name="Banfield J.F."/>
        </authorList>
    </citation>
    <scope>NUCLEOTIDE SEQUENCE [LARGE SCALE GENOMIC DNA]</scope>
</reference>
<dbReference type="CDD" id="cd03801">
    <property type="entry name" value="GT4_PimA-like"/>
    <property type="match status" value="1"/>
</dbReference>
<feature type="domain" description="Glycosyltransferase subfamily 4-like N-terminal" evidence="2">
    <location>
        <begin position="15"/>
        <end position="186"/>
    </location>
</feature>
<dbReference type="EMBL" id="PFNL01000185">
    <property type="protein sequence ID" value="PIZ44291.1"/>
    <property type="molecule type" value="Genomic_DNA"/>
</dbReference>
<dbReference type="Proteomes" id="UP000228920">
    <property type="component" value="Unassembled WGS sequence"/>
</dbReference>
<dbReference type="SUPFAM" id="SSF53756">
    <property type="entry name" value="UDP-Glycosyltransferase/glycogen phosphorylase"/>
    <property type="match status" value="1"/>
</dbReference>
<dbReference type="PANTHER" id="PTHR45947">
    <property type="entry name" value="SULFOQUINOVOSYL TRANSFERASE SQD2"/>
    <property type="match status" value="1"/>
</dbReference>
<dbReference type="GO" id="GO:0016757">
    <property type="term" value="F:glycosyltransferase activity"/>
    <property type="evidence" value="ECO:0007669"/>
    <property type="project" value="InterPro"/>
</dbReference>
<dbReference type="Gene3D" id="3.40.50.2000">
    <property type="entry name" value="Glycogen Phosphorylase B"/>
    <property type="match status" value="2"/>
</dbReference>
<accession>A0A2M7TFP9</accession>
<evidence type="ECO:0008006" key="5">
    <source>
        <dbReference type="Google" id="ProtNLM"/>
    </source>
</evidence>
<dbReference type="InterPro" id="IPR028098">
    <property type="entry name" value="Glyco_trans_4-like_N"/>
</dbReference>
<dbReference type="Pfam" id="PF00534">
    <property type="entry name" value="Glycos_transf_1"/>
    <property type="match status" value="1"/>
</dbReference>
<feature type="domain" description="Glycosyl transferase family 1" evidence="1">
    <location>
        <begin position="195"/>
        <end position="354"/>
    </location>
</feature>
<protein>
    <recommendedName>
        <fullName evidence="5">Glycosyltransferase family 1 protein</fullName>
    </recommendedName>
</protein>
<dbReference type="PANTHER" id="PTHR45947:SF3">
    <property type="entry name" value="SULFOQUINOVOSYL TRANSFERASE SQD2"/>
    <property type="match status" value="1"/>
</dbReference>
<dbReference type="InterPro" id="IPR050194">
    <property type="entry name" value="Glycosyltransferase_grp1"/>
</dbReference>
<gene>
    <name evidence="3" type="ORF">COY32_06695</name>
</gene>
<evidence type="ECO:0000259" key="1">
    <source>
        <dbReference type="Pfam" id="PF00534"/>
    </source>
</evidence>
<evidence type="ECO:0000313" key="4">
    <source>
        <dbReference type="Proteomes" id="UP000228920"/>
    </source>
</evidence>
<organism evidence="3 4">
    <name type="scientific">candidate division WWE3 bacterium CG_4_10_14_0_2_um_filter_41_14</name>
    <dbReference type="NCBI Taxonomy" id="1975072"/>
    <lineage>
        <taxon>Bacteria</taxon>
        <taxon>Katanobacteria</taxon>
    </lineage>
</organism>
<dbReference type="InterPro" id="IPR001296">
    <property type="entry name" value="Glyco_trans_1"/>
</dbReference>
<proteinExistence type="predicted"/>
<dbReference type="AlphaFoldDB" id="A0A2M7TFP9"/>
<name>A0A2M7TFP9_UNCKA</name>
<sequence>MKILFVAPYYKPYLGGIERVIEQMSLRFQSLYGAQTYVLTTKWSFPRVYQPKWAKQEIIEGNHIYRLNSFPGVAPSVFQVPLVWFSPVEIKKYLESVKPDVIQLMSDRWFWTNYWIIFWAKRMKIPVSFALTFHSLTKLQRWLIPLNMYLTNTCDAVEVVTNLEKQKVQSTYKTQPDLIKFIPWGITKPLPTTRKLPHMGTEVTILCVGRISEHKGQLWLAQRYQQANFTHNTHLVLVGGIEDEKYKERISKLTFSGDKRLTITGEVSEDALFEYYNSSDIFALYPEYEAFGLVFLEALSRGIPVASHNVGTLSEVLSAGSMLAKAYDSSEVVSNIETLVNDPYKRKTLGTRGKTYVLEHFTWEKTVEQFMQLYTSLL</sequence>
<dbReference type="Pfam" id="PF13439">
    <property type="entry name" value="Glyco_transf_4"/>
    <property type="match status" value="1"/>
</dbReference>
<evidence type="ECO:0000313" key="3">
    <source>
        <dbReference type="EMBL" id="PIZ44291.1"/>
    </source>
</evidence>
<evidence type="ECO:0000259" key="2">
    <source>
        <dbReference type="Pfam" id="PF13439"/>
    </source>
</evidence>